<proteinExistence type="predicted"/>
<dbReference type="AlphaFoldDB" id="A0A2U1MQV1"/>
<sequence length="140" mass="15697">MQTRTRYHNSVIKASQYFQDQATKKTDASSNGTVVHNSKSVISSIEYHAKFSPSLSLDKFELPKAFYATTESVCDELIVSILLCLSDPTQLLLNGLQNRVVIGYYQGSMMVKIGREEPIVSMDNSGKIIWSKHNELDSEC</sequence>
<organism evidence="1 2">
    <name type="scientific">Artemisia annua</name>
    <name type="common">Sweet wormwood</name>
    <dbReference type="NCBI Taxonomy" id="35608"/>
    <lineage>
        <taxon>Eukaryota</taxon>
        <taxon>Viridiplantae</taxon>
        <taxon>Streptophyta</taxon>
        <taxon>Embryophyta</taxon>
        <taxon>Tracheophyta</taxon>
        <taxon>Spermatophyta</taxon>
        <taxon>Magnoliopsida</taxon>
        <taxon>eudicotyledons</taxon>
        <taxon>Gunneridae</taxon>
        <taxon>Pentapetalae</taxon>
        <taxon>asterids</taxon>
        <taxon>campanulids</taxon>
        <taxon>Asterales</taxon>
        <taxon>Asteraceae</taxon>
        <taxon>Asteroideae</taxon>
        <taxon>Anthemideae</taxon>
        <taxon>Artemisiinae</taxon>
        <taxon>Artemisia</taxon>
    </lineage>
</organism>
<dbReference type="Proteomes" id="UP000245207">
    <property type="component" value="Unassembled WGS sequence"/>
</dbReference>
<dbReference type="STRING" id="35608.A0A2U1MQV1"/>
<evidence type="ECO:0000313" key="2">
    <source>
        <dbReference type="Proteomes" id="UP000245207"/>
    </source>
</evidence>
<keyword evidence="2" id="KW-1185">Reference proteome</keyword>
<gene>
    <name evidence="1" type="ORF">CTI12_AA352800</name>
</gene>
<dbReference type="EMBL" id="PKPP01004604">
    <property type="protein sequence ID" value="PWA63594.1"/>
    <property type="molecule type" value="Genomic_DNA"/>
</dbReference>
<reference evidence="1 2" key="1">
    <citation type="journal article" date="2018" name="Mol. Plant">
        <title>The genome of Artemisia annua provides insight into the evolution of Asteraceae family and artemisinin biosynthesis.</title>
        <authorList>
            <person name="Shen Q."/>
            <person name="Zhang L."/>
            <person name="Liao Z."/>
            <person name="Wang S."/>
            <person name="Yan T."/>
            <person name="Shi P."/>
            <person name="Liu M."/>
            <person name="Fu X."/>
            <person name="Pan Q."/>
            <person name="Wang Y."/>
            <person name="Lv Z."/>
            <person name="Lu X."/>
            <person name="Zhang F."/>
            <person name="Jiang W."/>
            <person name="Ma Y."/>
            <person name="Chen M."/>
            <person name="Hao X."/>
            <person name="Li L."/>
            <person name="Tang Y."/>
            <person name="Lv G."/>
            <person name="Zhou Y."/>
            <person name="Sun X."/>
            <person name="Brodelius P.E."/>
            <person name="Rose J.K.C."/>
            <person name="Tang K."/>
        </authorList>
    </citation>
    <scope>NUCLEOTIDE SEQUENCE [LARGE SCALE GENOMIC DNA]</scope>
    <source>
        <strain evidence="2">cv. Huhao1</strain>
        <tissue evidence="1">Leaf</tissue>
    </source>
</reference>
<accession>A0A2U1MQV1</accession>
<evidence type="ECO:0000313" key="1">
    <source>
        <dbReference type="EMBL" id="PWA63594.1"/>
    </source>
</evidence>
<protein>
    <submittedName>
        <fullName evidence="1">Coatomer, beta' subunit</fullName>
    </submittedName>
</protein>
<comment type="caution">
    <text evidence="1">The sequence shown here is derived from an EMBL/GenBank/DDBJ whole genome shotgun (WGS) entry which is preliminary data.</text>
</comment>
<name>A0A2U1MQV1_ARTAN</name>
<dbReference type="OrthoDB" id="1666723at2759"/>